<dbReference type="STRING" id="45357.A0A2V1ASK3"/>
<name>A0A2V1ASK3_9ASCO</name>
<comment type="similarity">
    <text evidence="2">Belongs to the NADH:flavin oxidoreductase/NADH oxidase family.</text>
</comment>
<gene>
    <name evidence="9" type="ORF">CXQ85_001698</name>
</gene>
<organism evidence="9 10">
    <name type="scientific">Candidozyma haemuli</name>
    <dbReference type="NCBI Taxonomy" id="45357"/>
    <lineage>
        <taxon>Eukaryota</taxon>
        <taxon>Fungi</taxon>
        <taxon>Dikarya</taxon>
        <taxon>Ascomycota</taxon>
        <taxon>Saccharomycotina</taxon>
        <taxon>Pichiomycetes</taxon>
        <taxon>Metschnikowiaceae</taxon>
        <taxon>Candidozyma</taxon>
    </lineage>
</organism>
<keyword evidence="3" id="KW-0285">Flavoprotein</keyword>
<evidence type="ECO:0000256" key="2">
    <source>
        <dbReference type="ARBA" id="ARBA00005979"/>
    </source>
</evidence>
<dbReference type="GO" id="GO:0010181">
    <property type="term" value="F:FMN binding"/>
    <property type="evidence" value="ECO:0007669"/>
    <property type="project" value="InterPro"/>
</dbReference>
<dbReference type="VEuPathDB" id="FungiDB:CXQ85_001698"/>
<feature type="domain" description="NADH:flavin oxidoreductase/NADH oxidase N-terminal" evidence="8">
    <location>
        <begin position="18"/>
        <end position="367"/>
    </location>
</feature>
<dbReference type="Gene3D" id="3.20.20.70">
    <property type="entry name" value="Aldolase class I"/>
    <property type="match status" value="1"/>
</dbReference>
<evidence type="ECO:0000256" key="4">
    <source>
        <dbReference type="ARBA" id="ARBA00056646"/>
    </source>
</evidence>
<sequence>MAPPPTPVVARPLEDTVIFKPLQVGKNELSNRIVFAPSTRFRALEDHSPSDLQLEYYDERSKYPGTLLTVEGTLPSKKTGSYAFVPGIYTDKHVREWKKVTDKIHENKSFVTVQLWGLGRVADPAQNKKEGQKLKGPSALYDHPRSEKAAKKAENEIEAYTTEEIDDLVNEYSKAAKNSVAAGFDYVEFHCAHGYLFNQFFAPSANKRTDKYGGSIENRARFILSVIDRLSDEIGSERLAVRISPWATVYGIQAQKDEVHPITIYSHFLNELQKRADAGRPIAYVSVVEPRVSGVFDVAEKDIAGDNDFVKAVWKGVVMKAGNYTYDAPKFKSLLDDTEDGRTLVGFSRYFISNPDLVYRLRDGRELTPYDRKTFYKTTNWGYNTYKRFEDERQFDEEAEKKRRAAPIAVAATHAKL</sequence>
<keyword evidence="3" id="KW-0288">FMN</keyword>
<comment type="function">
    <text evidence="4">Oxidoreductase that binds mammalian estrogens with high affinity.</text>
</comment>
<dbReference type="Proteomes" id="UP000244309">
    <property type="component" value="Unassembled WGS sequence"/>
</dbReference>
<dbReference type="FunFam" id="3.20.20.70:FF:000138">
    <property type="entry name" value="NADPH dehydrogenase 1"/>
    <property type="match status" value="1"/>
</dbReference>
<dbReference type="PANTHER" id="PTHR22893">
    <property type="entry name" value="NADH OXIDOREDUCTASE-RELATED"/>
    <property type="match status" value="1"/>
</dbReference>
<feature type="region of interest" description="Disordered" evidence="7">
    <location>
        <begin position="127"/>
        <end position="148"/>
    </location>
</feature>
<proteinExistence type="inferred from homology"/>
<evidence type="ECO:0000256" key="6">
    <source>
        <dbReference type="ARBA" id="ARBA00075326"/>
    </source>
</evidence>
<dbReference type="RefSeq" id="XP_025340861.1">
    <property type="nucleotide sequence ID" value="XM_025485396.1"/>
</dbReference>
<evidence type="ECO:0000256" key="3">
    <source>
        <dbReference type="ARBA" id="ARBA00022643"/>
    </source>
</evidence>
<dbReference type="InterPro" id="IPR001155">
    <property type="entry name" value="OxRdtase_FMN_N"/>
</dbReference>
<evidence type="ECO:0000256" key="7">
    <source>
        <dbReference type="SAM" id="MobiDB-lite"/>
    </source>
</evidence>
<dbReference type="InterPro" id="IPR045247">
    <property type="entry name" value="Oye-like"/>
</dbReference>
<dbReference type="GeneID" id="37007029"/>
<evidence type="ECO:0000313" key="9">
    <source>
        <dbReference type="EMBL" id="PVH19921.1"/>
    </source>
</evidence>
<comment type="caution">
    <text evidence="9">The sequence shown here is derived from an EMBL/GenBank/DDBJ whole genome shotgun (WGS) entry which is preliminary data.</text>
</comment>
<protein>
    <recommendedName>
        <fullName evidence="5">Probable NADPH dehydrogenase</fullName>
    </recommendedName>
    <alternativeName>
        <fullName evidence="6">Estrogen-binding protein</fullName>
    </alternativeName>
</protein>
<reference evidence="9 10" key="1">
    <citation type="submission" date="2017-12" db="EMBL/GenBank/DDBJ databases">
        <title>Genome Sequence of a Multidrug-Resistant Candida haemulonii Isolate from a Patient with Chronic Leg Ulcers in Israel.</title>
        <authorList>
            <person name="Chow N.A."/>
            <person name="Gade L."/>
            <person name="Batra D."/>
            <person name="Rowe L.A."/>
            <person name="Ben-Ami R."/>
            <person name="Loparev V.N."/>
            <person name="Litvintseva A.P."/>
        </authorList>
    </citation>
    <scope>NUCLEOTIDE SEQUENCE [LARGE SCALE GENOMIC DNA]</scope>
    <source>
        <strain evidence="9 10">B11899</strain>
    </source>
</reference>
<dbReference type="OrthoDB" id="276546at2759"/>
<evidence type="ECO:0000256" key="5">
    <source>
        <dbReference type="ARBA" id="ARBA00067604"/>
    </source>
</evidence>
<dbReference type="GO" id="GO:0042562">
    <property type="term" value="F:hormone binding"/>
    <property type="evidence" value="ECO:0007669"/>
    <property type="project" value="UniProtKB-ARBA"/>
</dbReference>
<accession>A0A2V1ASK3</accession>
<dbReference type="InterPro" id="IPR013785">
    <property type="entry name" value="Aldolase_TIM"/>
</dbReference>
<evidence type="ECO:0000259" key="8">
    <source>
        <dbReference type="Pfam" id="PF00724"/>
    </source>
</evidence>
<evidence type="ECO:0000313" key="10">
    <source>
        <dbReference type="Proteomes" id="UP000244309"/>
    </source>
</evidence>
<dbReference type="CDD" id="cd02933">
    <property type="entry name" value="OYE_like_FMN"/>
    <property type="match status" value="1"/>
</dbReference>
<keyword evidence="10" id="KW-1185">Reference proteome</keyword>
<dbReference type="SUPFAM" id="SSF51395">
    <property type="entry name" value="FMN-linked oxidoreductases"/>
    <property type="match status" value="1"/>
</dbReference>
<dbReference type="GO" id="GO:0003959">
    <property type="term" value="F:NADPH dehydrogenase activity"/>
    <property type="evidence" value="ECO:0007669"/>
    <property type="project" value="TreeGrafter"/>
</dbReference>
<dbReference type="AlphaFoldDB" id="A0A2V1ASK3"/>
<comment type="cofactor">
    <cofactor evidence="1">
        <name>FMN</name>
        <dbReference type="ChEBI" id="CHEBI:58210"/>
    </cofactor>
</comment>
<dbReference type="PANTHER" id="PTHR22893:SF91">
    <property type="entry name" value="NADPH DEHYDROGENASE 2-RELATED"/>
    <property type="match status" value="1"/>
</dbReference>
<dbReference type="Pfam" id="PF00724">
    <property type="entry name" value="Oxidored_FMN"/>
    <property type="match status" value="1"/>
</dbReference>
<evidence type="ECO:0000256" key="1">
    <source>
        <dbReference type="ARBA" id="ARBA00001917"/>
    </source>
</evidence>
<dbReference type="EMBL" id="PKFO01000003">
    <property type="protein sequence ID" value="PVH19921.1"/>
    <property type="molecule type" value="Genomic_DNA"/>
</dbReference>